<evidence type="ECO:0000313" key="5">
    <source>
        <dbReference type="EMBL" id="AEH07862.1"/>
    </source>
</evidence>
<dbReference type="KEGG" id="fsy:FsymDg_0290"/>
<sequence length="280" mass="30998">MPYITVDQENSGDIDIYYEDHGSGQPVVLIHGFPLDGASWEKQIPMLLDAGYRVIHYDRRGFGRSSQPAIGYDYDTFTADLNALIETLDLRDIVLAGFSMGTGEITRYLGAYGTDRVAAAALFAPLAPYLLKTDDNPEGVPAAVFEEIKQAIRDDRFAYQKDFLDNFYNMDVFGGTARASEQVWQHGWAVAVGASALGTLRCVDAWCTDFRGDVPALSNVPLLVVQGTENRILPIDNTGRRLRTLVRNVQYHEVDGGPHNIGWTHAEVVNPLLLGFLTKQ</sequence>
<dbReference type="InterPro" id="IPR050266">
    <property type="entry name" value="AB_hydrolase_sf"/>
</dbReference>
<dbReference type="STRING" id="656024.FsymDg_0290"/>
<evidence type="ECO:0000259" key="4">
    <source>
        <dbReference type="Pfam" id="PF00561"/>
    </source>
</evidence>
<name>F8B3M4_9ACTN</name>
<dbReference type="InterPro" id="IPR000073">
    <property type="entry name" value="AB_hydrolase_1"/>
</dbReference>
<dbReference type="eggNOG" id="COG2267">
    <property type="taxonomic scope" value="Bacteria"/>
</dbReference>
<gene>
    <name evidence="5" type="ordered locus">FsymDg_0290</name>
</gene>
<proteinExistence type="inferred from homology"/>
<evidence type="ECO:0000256" key="2">
    <source>
        <dbReference type="ARBA" id="ARBA00022801"/>
    </source>
</evidence>
<evidence type="ECO:0000313" key="6">
    <source>
        <dbReference type="Proteomes" id="UP000001549"/>
    </source>
</evidence>
<dbReference type="InterPro" id="IPR029058">
    <property type="entry name" value="AB_hydrolase_fold"/>
</dbReference>
<keyword evidence="6" id="KW-1185">Reference proteome</keyword>
<dbReference type="AlphaFoldDB" id="F8B3M4"/>
<dbReference type="FunFam" id="3.40.50.1820:FF:000205">
    <property type="entry name" value="Non-haem bromoperoxidase BPO-A2"/>
    <property type="match status" value="1"/>
</dbReference>
<dbReference type="MEROPS" id="S33.991"/>
<dbReference type="Gene3D" id="3.40.50.1820">
    <property type="entry name" value="alpha/beta hydrolase"/>
    <property type="match status" value="1"/>
</dbReference>
<evidence type="ECO:0000256" key="1">
    <source>
        <dbReference type="ARBA" id="ARBA00022559"/>
    </source>
</evidence>
<dbReference type="EC" id="1.11.1.10" evidence="5"/>
<keyword evidence="1 5" id="KW-0575">Peroxidase</keyword>
<evidence type="ECO:0000256" key="3">
    <source>
        <dbReference type="ARBA" id="ARBA00038128"/>
    </source>
</evidence>
<accession>F8B3M4</accession>
<dbReference type="GO" id="GO:0016787">
    <property type="term" value="F:hydrolase activity"/>
    <property type="evidence" value="ECO:0007669"/>
    <property type="project" value="UniProtKB-KW"/>
</dbReference>
<dbReference type="SUPFAM" id="SSF53474">
    <property type="entry name" value="alpha/beta-Hydrolases"/>
    <property type="match status" value="1"/>
</dbReference>
<dbReference type="PRINTS" id="PR00412">
    <property type="entry name" value="EPOXHYDRLASE"/>
</dbReference>
<dbReference type="InterPro" id="IPR000639">
    <property type="entry name" value="Epox_hydrolase-like"/>
</dbReference>
<reference evidence="5 6" key="1">
    <citation type="submission" date="2011-05" db="EMBL/GenBank/DDBJ databases">
        <title>Complete sequence of chromosome of Frankia symbiont of Datisca glomerata.</title>
        <authorList>
            <consortium name="US DOE Joint Genome Institute"/>
            <person name="Lucas S."/>
            <person name="Han J."/>
            <person name="Lapidus A."/>
            <person name="Cheng J.-F."/>
            <person name="Goodwin L."/>
            <person name="Pitluck S."/>
            <person name="Peters L."/>
            <person name="Mikhailova N."/>
            <person name="Chertkov O."/>
            <person name="Teshima H."/>
            <person name="Han C."/>
            <person name="Tapia R."/>
            <person name="Land M."/>
            <person name="Hauser L."/>
            <person name="Kyrpides N."/>
            <person name="Ivanova N."/>
            <person name="Pagani I."/>
            <person name="Berry A."/>
            <person name="Pawlowski K."/>
            <person name="Persson T."/>
            <person name="Vanden Heuvel B."/>
            <person name="Benson D."/>
            <person name="Woyke T."/>
        </authorList>
    </citation>
    <scope>NUCLEOTIDE SEQUENCE [LARGE SCALE GENOMIC DNA]</scope>
    <source>
        <strain evidence="6">4085684</strain>
    </source>
</reference>
<dbReference type="HOGENOM" id="CLU_020336_12_3_11"/>
<dbReference type="GO" id="GO:0016691">
    <property type="term" value="F:chloride peroxidase activity"/>
    <property type="evidence" value="ECO:0007669"/>
    <property type="project" value="UniProtKB-EC"/>
</dbReference>
<dbReference type="GO" id="GO:0016020">
    <property type="term" value="C:membrane"/>
    <property type="evidence" value="ECO:0007669"/>
    <property type="project" value="TreeGrafter"/>
</dbReference>
<dbReference type="ESTHER" id="9acto-d3m5b6">
    <property type="family name" value="Haloperoxidase"/>
</dbReference>
<dbReference type="PRINTS" id="PR00111">
    <property type="entry name" value="ABHYDROLASE"/>
</dbReference>
<dbReference type="RefSeq" id="WP_013871857.1">
    <property type="nucleotide sequence ID" value="NC_015656.1"/>
</dbReference>
<dbReference type="PANTHER" id="PTHR43798:SF31">
    <property type="entry name" value="AB HYDROLASE SUPERFAMILY PROTEIN YCLE"/>
    <property type="match status" value="1"/>
</dbReference>
<comment type="similarity">
    <text evidence="3">Belongs to the AB hydrolase superfamily. Bacterial non-heme haloperoxidase / perhydrolase family.</text>
</comment>
<feature type="domain" description="AB hydrolase-1" evidence="4">
    <location>
        <begin position="26"/>
        <end position="265"/>
    </location>
</feature>
<organism evidence="5 6">
    <name type="scientific">Candidatus Protofrankia datiscae</name>
    <dbReference type="NCBI Taxonomy" id="2716812"/>
    <lineage>
        <taxon>Bacteria</taxon>
        <taxon>Bacillati</taxon>
        <taxon>Actinomycetota</taxon>
        <taxon>Actinomycetes</taxon>
        <taxon>Frankiales</taxon>
        <taxon>Frankiaceae</taxon>
        <taxon>Protofrankia</taxon>
    </lineage>
</organism>
<protein>
    <submittedName>
        <fullName evidence="5">Chloride peroxidase</fullName>
        <ecNumber evidence="5">1.11.1.10</ecNumber>
    </submittedName>
</protein>
<keyword evidence="5" id="KW-0560">Oxidoreductase</keyword>
<keyword evidence="2" id="KW-0378">Hydrolase</keyword>
<dbReference type="PANTHER" id="PTHR43798">
    <property type="entry name" value="MONOACYLGLYCEROL LIPASE"/>
    <property type="match status" value="1"/>
</dbReference>
<dbReference type="Proteomes" id="UP000001549">
    <property type="component" value="Chromosome"/>
</dbReference>
<dbReference type="EMBL" id="CP002801">
    <property type="protein sequence ID" value="AEH07862.1"/>
    <property type="molecule type" value="Genomic_DNA"/>
</dbReference>
<dbReference type="Pfam" id="PF00561">
    <property type="entry name" value="Abhydrolase_1"/>
    <property type="match status" value="1"/>
</dbReference>